<dbReference type="EC" id="2.4.2.1" evidence="3"/>
<dbReference type="GO" id="GO:0009116">
    <property type="term" value="P:nucleoside metabolic process"/>
    <property type="evidence" value="ECO:0007669"/>
    <property type="project" value="InterPro"/>
</dbReference>
<feature type="compositionally biased region" description="Polar residues" evidence="7">
    <location>
        <begin position="1"/>
        <end position="12"/>
    </location>
</feature>
<dbReference type="GO" id="GO:0004731">
    <property type="term" value="F:purine-nucleoside phosphorylase activity"/>
    <property type="evidence" value="ECO:0007669"/>
    <property type="project" value="UniProtKB-EC"/>
</dbReference>
<organism evidence="9 10">
    <name type="scientific">Puccinia striiformis f. sp. tritici PST-78</name>
    <dbReference type="NCBI Taxonomy" id="1165861"/>
    <lineage>
        <taxon>Eukaryota</taxon>
        <taxon>Fungi</taxon>
        <taxon>Dikarya</taxon>
        <taxon>Basidiomycota</taxon>
        <taxon>Pucciniomycotina</taxon>
        <taxon>Pucciniomycetes</taxon>
        <taxon>Pucciniales</taxon>
        <taxon>Pucciniaceae</taxon>
        <taxon>Puccinia</taxon>
    </lineage>
</organism>
<evidence type="ECO:0000256" key="1">
    <source>
        <dbReference type="ARBA" id="ARBA00005058"/>
    </source>
</evidence>
<name>A0A0L0VK14_9BASI</name>
<evidence type="ECO:0000256" key="5">
    <source>
        <dbReference type="ARBA" id="ARBA00022679"/>
    </source>
</evidence>
<dbReference type="CDD" id="cd09009">
    <property type="entry name" value="PNP-EcPNPII_like"/>
    <property type="match status" value="1"/>
</dbReference>
<keyword evidence="4" id="KW-0328">Glycosyltransferase</keyword>
<gene>
    <name evidence="9" type="ORF">PSTG_07110</name>
</gene>
<proteinExistence type="inferred from homology"/>
<dbReference type="SUPFAM" id="SSF53167">
    <property type="entry name" value="Purine and uridine phosphorylases"/>
    <property type="match status" value="1"/>
</dbReference>
<dbReference type="STRING" id="1165861.A0A0L0VK14"/>
<evidence type="ECO:0000256" key="4">
    <source>
        <dbReference type="ARBA" id="ARBA00022676"/>
    </source>
</evidence>
<comment type="caution">
    <text evidence="9">The sequence shown here is derived from an EMBL/GenBank/DDBJ whole genome shotgun (WGS) entry which is preliminary data.</text>
</comment>
<evidence type="ECO:0000313" key="9">
    <source>
        <dbReference type="EMBL" id="KNE99617.1"/>
    </source>
</evidence>
<comment type="similarity">
    <text evidence="2">Belongs to the PNP/MTAP phosphorylase family.</text>
</comment>
<feature type="domain" description="Nucleoside phosphorylase" evidence="8">
    <location>
        <begin position="88"/>
        <end position="371"/>
    </location>
</feature>
<evidence type="ECO:0000256" key="2">
    <source>
        <dbReference type="ARBA" id="ARBA00006751"/>
    </source>
</evidence>
<evidence type="ECO:0000313" key="10">
    <source>
        <dbReference type="Proteomes" id="UP000054564"/>
    </source>
</evidence>
<dbReference type="Proteomes" id="UP000054564">
    <property type="component" value="Unassembled WGS sequence"/>
</dbReference>
<feature type="compositionally biased region" description="Basic and acidic residues" evidence="7">
    <location>
        <begin position="13"/>
        <end position="22"/>
    </location>
</feature>
<dbReference type="GO" id="GO:0005737">
    <property type="term" value="C:cytoplasm"/>
    <property type="evidence" value="ECO:0007669"/>
    <property type="project" value="TreeGrafter"/>
</dbReference>
<dbReference type="InterPro" id="IPR011268">
    <property type="entry name" value="Purine_phosphorylase"/>
</dbReference>
<dbReference type="PANTHER" id="PTHR11904:SF9">
    <property type="entry name" value="PURINE NUCLEOSIDE PHOSPHORYLASE-RELATED"/>
    <property type="match status" value="1"/>
</dbReference>
<dbReference type="AlphaFoldDB" id="A0A0L0VK14"/>
<dbReference type="InterPro" id="IPR000845">
    <property type="entry name" value="Nucleoside_phosphorylase_d"/>
</dbReference>
<dbReference type="Pfam" id="PF01048">
    <property type="entry name" value="PNP_UDP_1"/>
    <property type="match status" value="1"/>
</dbReference>
<protein>
    <recommendedName>
        <fullName evidence="3">purine-nucleoside phosphorylase</fullName>
        <ecNumber evidence="3">2.4.2.1</ecNumber>
    </recommendedName>
    <alternativeName>
        <fullName evidence="6">Inosine-guanosine phosphorylase</fullName>
    </alternativeName>
</protein>
<dbReference type="InterPro" id="IPR035994">
    <property type="entry name" value="Nucleoside_phosphorylase_sf"/>
</dbReference>
<keyword evidence="5" id="KW-0808">Transferase</keyword>
<evidence type="ECO:0000256" key="3">
    <source>
        <dbReference type="ARBA" id="ARBA00011886"/>
    </source>
</evidence>
<feature type="region of interest" description="Disordered" evidence="7">
    <location>
        <begin position="1"/>
        <end position="45"/>
    </location>
</feature>
<dbReference type="NCBIfam" id="NF006054">
    <property type="entry name" value="PRK08202.1"/>
    <property type="match status" value="1"/>
</dbReference>
<dbReference type="NCBIfam" id="TIGR01697">
    <property type="entry name" value="PNPH-PUNA-XAPA"/>
    <property type="match status" value="1"/>
</dbReference>
<evidence type="ECO:0000256" key="7">
    <source>
        <dbReference type="SAM" id="MobiDB-lite"/>
    </source>
</evidence>
<keyword evidence="10" id="KW-1185">Reference proteome</keyword>
<sequence>MTSAPNPEQSSLETKRFPEKGIHGRSTRVQEQPPQPSFVFKKTSSTKKMSSEQSFETLLAGFEALDDRLKPAYESIKRLLKNPDEVPRVGIVCGSGLGELANKLSDSEMISYDQIDQWPRLKTVSVVQGHEAKGLVFGKLGKTRVVCQSGRLHFYEGYEIKDVIFTVRLFKLLGCQAVIITNAAGAVNPSIPVGTIVALHDHVSLPSLAAFNPLMGPNSDIVGPRFTPMSDAYDFELRKSVFRSISQVGLQAEDVQEGVYAWVTGPTYETKAEGLFLRSMGADVVGMSTVPEVIAARHAGLRVLTLSLVTNCVVITARRSAAEAISQDLVAKDGGHPSIGLAWKEETANHEEVLEVGRKKAESVIKIVNYVVNDPIW</sequence>
<dbReference type="PANTHER" id="PTHR11904">
    <property type="entry name" value="METHYLTHIOADENOSINE/PURINE NUCLEOSIDE PHOSPHORYLASE"/>
    <property type="match status" value="1"/>
</dbReference>
<dbReference type="UniPathway" id="UPA00606"/>
<evidence type="ECO:0000259" key="8">
    <source>
        <dbReference type="Pfam" id="PF01048"/>
    </source>
</evidence>
<reference evidence="10" key="1">
    <citation type="submission" date="2014-03" db="EMBL/GenBank/DDBJ databases">
        <title>The Genome Sequence of Puccinia striiformis f. sp. tritici PST-78.</title>
        <authorList>
            <consortium name="The Broad Institute Genome Sequencing Platform"/>
            <person name="Cuomo C."/>
            <person name="Hulbert S."/>
            <person name="Chen X."/>
            <person name="Walker B."/>
            <person name="Young S.K."/>
            <person name="Zeng Q."/>
            <person name="Gargeya S."/>
            <person name="Fitzgerald M."/>
            <person name="Haas B."/>
            <person name="Abouelleil A."/>
            <person name="Alvarado L."/>
            <person name="Arachchi H.M."/>
            <person name="Berlin A.M."/>
            <person name="Chapman S.B."/>
            <person name="Goldberg J."/>
            <person name="Griggs A."/>
            <person name="Gujja S."/>
            <person name="Hansen M."/>
            <person name="Howarth C."/>
            <person name="Imamovic A."/>
            <person name="Larimer J."/>
            <person name="McCowan C."/>
            <person name="Montmayeur A."/>
            <person name="Murphy C."/>
            <person name="Neiman D."/>
            <person name="Pearson M."/>
            <person name="Priest M."/>
            <person name="Roberts A."/>
            <person name="Saif S."/>
            <person name="Shea T."/>
            <person name="Sisk P."/>
            <person name="Sykes S."/>
            <person name="Wortman J."/>
            <person name="Nusbaum C."/>
            <person name="Birren B."/>
        </authorList>
    </citation>
    <scope>NUCLEOTIDE SEQUENCE [LARGE SCALE GENOMIC DNA]</scope>
    <source>
        <strain evidence="10">race PST-78</strain>
    </source>
</reference>
<dbReference type="Gene3D" id="3.40.50.1580">
    <property type="entry name" value="Nucleoside phosphorylase domain"/>
    <property type="match status" value="1"/>
</dbReference>
<comment type="pathway">
    <text evidence="1">Purine metabolism; purine nucleoside salvage.</text>
</comment>
<evidence type="ECO:0000256" key="6">
    <source>
        <dbReference type="ARBA" id="ARBA00031036"/>
    </source>
</evidence>
<dbReference type="EMBL" id="AJIL01000044">
    <property type="protein sequence ID" value="KNE99617.1"/>
    <property type="molecule type" value="Genomic_DNA"/>
</dbReference>
<accession>A0A0L0VK14</accession>
<dbReference type="OrthoDB" id="10261782at2759"/>